<dbReference type="Proteomes" id="UP000187166">
    <property type="component" value="Unassembled WGS sequence"/>
</dbReference>
<feature type="active site" description="Proton donor" evidence="3">
    <location>
        <position position="87"/>
    </location>
</feature>
<comment type="similarity">
    <text evidence="2">Belongs to the RelE toxin family. YafQ subfamily.</text>
</comment>
<keyword evidence="5" id="KW-1185">Reference proteome</keyword>
<accession>A0A1U7LXL8</accession>
<evidence type="ECO:0000256" key="1">
    <source>
        <dbReference type="ARBA" id="ARBA00022649"/>
    </source>
</evidence>
<dbReference type="PANTHER" id="PTHR40588">
    <property type="entry name" value="MRNA INTERFERASE TOXIN YAFQ"/>
    <property type="match status" value="1"/>
</dbReference>
<dbReference type="PANTHER" id="PTHR40588:SF1">
    <property type="entry name" value="MRNA INTERFERASE TOXIN YAFQ"/>
    <property type="match status" value="1"/>
</dbReference>
<dbReference type="NCBIfam" id="TIGR00053">
    <property type="entry name" value="YafQ family addiction module toxin"/>
    <property type="match status" value="1"/>
</dbReference>
<dbReference type="GO" id="GO:0006415">
    <property type="term" value="P:translational termination"/>
    <property type="evidence" value="ECO:0007669"/>
    <property type="project" value="TreeGrafter"/>
</dbReference>
<dbReference type="SUPFAM" id="SSF143011">
    <property type="entry name" value="RelE-like"/>
    <property type="match status" value="1"/>
</dbReference>
<dbReference type="Gene3D" id="3.30.2310.20">
    <property type="entry name" value="RelE-like"/>
    <property type="match status" value="1"/>
</dbReference>
<comment type="caution">
    <text evidence="4">The sequence shown here is derived from an EMBL/GenBank/DDBJ whole genome shotgun (WGS) entry which is preliminary data.</text>
</comment>
<dbReference type="GO" id="GO:0006402">
    <property type="term" value="P:mRNA catabolic process"/>
    <property type="evidence" value="ECO:0007669"/>
    <property type="project" value="TreeGrafter"/>
</dbReference>
<name>A0A1U7LXL8_9FIRM</name>
<dbReference type="NCBIfam" id="TIGR02385">
    <property type="entry name" value="RelE_StbE"/>
    <property type="match status" value="1"/>
</dbReference>
<evidence type="ECO:0000313" key="4">
    <source>
        <dbReference type="EMBL" id="OLR64172.1"/>
    </source>
</evidence>
<dbReference type="Pfam" id="PF15738">
    <property type="entry name" value="YafQ_toxin"/>
    <property type="match status" value="1"/>
</dbReference>
<keyword evidence="1" id="KW-1277">Toxin-antitoxin system</keyword>
<dbReference type="AlphaFoldDB" id="A0A1U7LXL8"/>
<organism evidence="4 5">
    <name type="scientific">Peptoniphilus porci</name>
    <dbReference type="NCBI Taxonomy" id="2652280"/>
    <lineage>
        <taxon>Bacteria</taxon>
        <taxon>Bacillati</taxon>
        <taxon>Bacillota</taxon>
        <taxon>Tissierellia</taxon>
        <taxon>Tissierellales</taxon>
        <taxon>Peptoniphilaceae</taxon>
        <taxon>Peptoniphilus</taxon>
    </lineage>
</organism>
<dbReference type="EMBL" id="MJIH01000001">
    <property type="protein sequence ID" value="OLR64172.1"/>
    <property type="molecule type" value="Genomic_DNA"/>
</dbReference>
<dbReference type="GO" id="GO:0004521">
    <property type="term" value="F:RNA endonuclease activity"/>
    <property type="evidence" value="ECO:0007669"/>
    <property type="project" value="TreeGrafter"/>
</dbReference>
<protein>
    <submittedName>
        <fullName evidence="4">Addiction module toxin RelE</fullName>
    </submittedName>
</protein>
<dbReference type="InterPro" id="IPR007712">
    <property type="entry name" value="RelE/ParE_toxin"/>
</dbReference>
<evidence type="ECO:0000256" key="3">
    <source>
        <dbReference type="PIRSR" id="PIRSR006156-1"/>
    </source>
</evidence>
<dbReference type="FunFam" id="3.30.2310.20:FF:000003">
    <property type="entry name" value="Type II toxin-antitoxin system YafQ family toxin"/>
    <property type="match status" value="1"/>
</dbReference>
<sequence length="92" mass="10963">MKYKIKFTKRFKKDLKQAKKQGKDIEKLFDIIEKIARDETLDEKYRDHSLAGNYKGTRECHIEPDFILIYEKIDEVLVLSLVRTGSHSELFK</sequence>
<dbReference type="PIRSF" id="PIRSF006156">
    <property type="entry name" value="YafQ"/>
    <property type="match status" value="1"/>
</dbReference>
<proteinExistence type="inferred from homology"/>
<dbReference type="InterPro" id="IPR004386">
    <property type="entry name" value="Toxin_YafQ-like"/>
</dbReference>
<reference evidence="4 5" key="1">
    <citation type="journal article" date="2016" name="Appl. Environ. Microbiol.">
        <title>Function and Phylogeny of Bacterial Butyryl Coenzyme A:Acetate Transferases and Their Diversity in the Proximal Colon of Swine.</title>
        <authorList>
            <person name="Trachsel J."/>
            <person name="Bayles D.O."/>
            <person name="Looft T."/>
            <person name="Levine U.Y."/>
            <person name="Allen H.K."/>
        </authorList>
    </citation>
    <scope>NUCLEOTIDE SEQUENCE [LARGE SCALE GENOMIC DNA]</scope>
    <source>
        <strain evidence="4 5">35-6-1</strain>
    </source>
</reference>
<evidence type="ECO:0000256" key="2">
    <source>
        <dbReference type="ARBA" id="ARBA00061366"/>
    </source>
</evidence>
<dbReference type="InterPro" id="IPR035093">
    <property type="entry name" value="RelE/ParE_toxin_dom_sf"/>
</dbReference>
<dbReference type="STRING" id="1465756.BIV18_00720"/>
<evidence type="ECO:0000313" key="5">
    <source>
        <dbReference type="Proteomes" id="UP000187166"/>
    </source>
</evidence>
<gene>
    <name evidence="4" type="ORF">BIV18_00720</name>
</gene>